<name>A0AAV4RFQ0_9ARAC</name>
<organism evidence="1 2">
    <name type="scientific">Caerostris darwini</name>
    <dbReference type="NCBI Taxonomy" id="1538125"/>
    <lineage>
        <taxon>Eukaryota</taxon>
        <taxon>Metazoa</taxon>
        <taxon>Ecdysozoa</taxon>
        <taxon>Arthropoda</taxon>
        <taxon>Chelicerata</taxon>
        <taxon>Arachnida</taxon>
        <taxon>Araneae</taxon>
        <taxon>Araneomorphae</taxon>
        <taxon>Entelegynae</taxon>
        <taxon>Araneoidea</taxon>
        <taxon>Araneidae</taxon>
        <taxon>Caerostris</taxon>
    </lineage>
</organism>
<reference evidence="1 2" key="1">
    <citation type="submission" date="2021-06" db="EMBL/GenBank/DDBJ databases">
        <title>Caerostris darwini draft genome.</title>
        <authorList>
            <person name="Kono N."/>
            <person name="Arakawa K."/>
        </authorList>
    </citation>
    <scope>NUCLEOTIDE SEQUENCE [LARGE SCALE GENOMIC DNA]</scope>
</reference>
<dbReference type="Proteomes" id="UP001054837">
    <property type="component" value="Unassembled WGS sequence"/>
</dbReference>
<proteinExistence type="predicted"/>
<accession>A0AAV4RFQ0</accession>
<sequence>MKPSPIYRYPYKGIAAYLLPSCKTLRASSNPIMTLLRPPTFFVFLCDLCRNELHPVFCSVVKTLIIPFPISGTVLFQRYPIFIFNYRTILFRAATVPPIPTCSAYSKQPPR</sequence>
<dbReference type="EMBL" id="BPLQ01006071">
    <property type="protein sequence ID" value="GIY19771.1"/>
    <property type="molecule type" value="Genomic_DNA"/>
</dbReference>
<protein>
    <submittedName>
        <fullName evidence="1">Uncharacterized protein</fullName>
    </submittedName>
</protein>
<evidence type="ECO:0000313" key="1">
    <source>
        <dbReference type="EMBL" id="GIY19771.1"/>
    </source>
</evidence>
<keyword evidence="2" id="KW-1185">Reference proteome</keyword>
<dbReference type="AlphaFoldDB" id="A0AAV4RFQ0"/>
<comment type="caution">
    <text evidence="1">The sequence shown here is derived from an EMBL/GenBank/DDBJ whole genome shotgun (WGS) entry which is preliminary data.</text>
</comment>
<gene>
    <name evidence="1" type="ORF">CDAR_365581</name>
</gene>
<evidence type="ECO:0000313" key="2">
    <source>
        <dbReference type="Proteomes" id="UP001054837"/>
    </source>
</evidence>